<name>A0A0W0G077_MONRR</name>
<evidence type="ECO:0000313" key="1">
    <source>
        <dbReference type="EMBL" id="KTB41962.1"/>
    </source>
</evidence>
<protein>
    <submittedName>
        <fullName evidence="1">Uncharacterized protein</fullName>
    </submittedName>
</protein>
<dbReference type="Proteomes" id="UP000054988">
    <property type="component" value="Unassembled WGS sequence"/>
</dbReference>
<organism evidence="1 3">
    <name type="scientific">Moniliophthora roreri</name>
    <name type="common">Frosty pod rot fungus</name>
    <name type="synonym">Monilia roreri</name>
    <dbReference type="NCBI Taxonomy" id="221103"/>
    <lineage>
        <taxon>Eukaryota</taxon>
        <taxon>Fungi</taxon>
        <taxon>Dikarya</taxon>
        <taxon>Basidiomycota</taxon>
        <taxon>Agaricomycotina</taxon>
        <taxon>Agaricomycetes</taxon>
        <taxon>Agaricomycetidae</taxon>
        <taxon>Agaricales</taxon>
        <taxon>Marasmiineae</taxon>
        <taxon>Marasmiaceae</taxon>
        <taxon>Moniliophthora</taxon>
    </lineage>
</organism>
<sequence length="50" mass="5475">MVPIGGFPPLSDTTLLLFPECLAAGKPGIDRVFPCRMSFIQTDILLTMLH</sequence>
<dbReference type="AlphaFoldDB" id="A0A0W0G077"/>
<evidence type="ECO:0000313" key="3">
    <source>
        <dbReference type="Proteomes" id="UP000054988"/>
    </source>
</evidence>
<gene>
    <name evidence="1" type="ORF">WG66_5461</name>
    <name evidence="2" type="ORF">WG66_5462</name>
</gene>
<reference evidence="1 3" key="1">
    <citation type="submission" date="2015-12" db="EMBL/GenBank/DDBJ databases">
        <title>Draft genome sequence of Moniliophthora roreri, the causal agent of frosty pod rot of cacao.</title>
        <authorList>
            <person name="Aime M.C."/>
            <person name="Diaz-Valderrama J.R."/>
            <person name="Kijpornyongpan T."/>
            <person name="Phillips-Mora W."/>
        </authorList>
    </citation>
    <scope>NUCLEOTIDE SEQUENCE [LARGE SCALE GENOMIC DNA]</scope>
    <source>
        <strain evidence="1 3">MCA 2952</strain>
    </source>
</reference>
<accession>A0A0W0G077</accession>
<comment type="caution">
    <text evidence="1">The sequence shown here is derived from an EMBL/GenBank/DDBJ whole genome shotgun (WGS) entry which is preliminary data.</text>
</comment>
<evidence type="ECO:0000313" key="2">
    <source>
        <dbReference type="EMBL" id="KTB41963.1"/>
    </source>
</evidence>
<proteinExistence type="predicted"/>
<dbReference type="EMBL" id="LATX01001405">
    <property type="protein sequence ID" value="KTB41962.1"/>
    <property type="molecule type" value="Genomic_DNA"/>
</dbReference>
<dbReference type="EMBL" id="LATX01001405">
    <property type="protein sequence ID" value="KTB41963.1"/>
    <property type="molecule type" value="Genomic_DNA"/>
</dbReference>